<keyword evidence="3" id="KW-1185">Reference proteome</keyword>
<feature type="transmembrane region" description="Helical" evidence="1">
    <location>
        <begin position="98"/>
        <end position="115"/>
    </location>
</feature>
<reference evidence="2" key="1">
    <citation type="submission" date="2020-12" db="EMBL/GenBank/DDBJ databases">
        <title>Snuella sp. nov., isolated from sediment in Incheon.</title>
        <authorList>
            <person name="Kim W."/>
        </authorList>
    </citation>
    <scope>NUCLEOTIDE SEQUENCE</scope>
    <source>
        <strain evidence="2">CAU 1569</strain>
    </source>
</reference>
<feature type="transmembrane region" description="Helical" evidence="1">
    <location>
        <begin position="12"/>
        <end position="28"/>
    </location>
</feature>
<feature type="transmembrane region" description="Helical" evidence="1">
    <location>
        <begin position="187"/>
        <end position="209"/>
    </location>
</feature>
<comment type="caution">
    <text evidence="2">The sequence shown here is derived from an EMBL/GenBank/DDBJ whole genome shotgun (WGS) entry which is preliminary data.</text>
</comment>
<dbReference type="RefSeq" id="WP_199113154.1">
    <property type="nucleotide sequence ID" value="NZ_JAELVQ010000002.1"/>
</dbReference>
<feature type="transmembrane region" description="Helical" evidence="1">
    <location>
        <begin position="157"/>
        <end position="175"/>
    </location>
</feature>
<proteinExistence type="predicted"/>
<protein>
    <recommendedName>
        <fullName evidence="4">EamA domain-containing protein</fullName>
    </recommendedName>
</protein>
<evidence type="ECO:0000256" key="1">
    <source>
        <dbReference type="SAM" id="Phobius"/>
    </source>
</evidence>
<sequence>MPHKTFISKGGTYIFVYVITCAISNVFINHTTRSIEPIVLLFYTSIFTIVFFSILNFGELTKNIALIKENRKSILWLNLLNAVIWFVIFFSLKVLSPAVFSCLFLGAIPINLFILDLRKSKVSNKNNLITALLLLIMFVLMLSLVAQEMSESNSIQILKYGSIVTVIGGMIAAFIMKISKELATKNLSASLVVSLRFYGLLVISLLLIISEPTQLLVQPTVLAEFLALALISMALPLFLLQKALKTLNPLYTSIVITTIPVLTYCLQLVTGYYSFSTIKLVITILFSCSLIVLTSLKKKDNNIKKVQSSTKVI</sequence>
<accession>A0A8J7J9W0</accession>
<dbReference type="Proteomes" id="UP000610931">
    <property type="component" value="Unassembled WGS sequence"/>
</dbReference>
<keyword evidence="1" id="KW-0812">Transmembrane</keyword>
<dbReference type="AlphaFoldDB" id="A0A8J7J9W0"/>
<keyword evidence="1" id="KW-1133">Transmembrane helix</keyword>
<feature type="transmembrane region" description="Helical" evidence="1">
    <location>
        <begin position="73"/>
        <end position="92"/>
    </location>
</feature>
<evidence type="ECO:0008006" key="4">
    <source>
        <dbReference type="Google" id="ProtNLM"/>
    </source>
</evidence>
<feature type="transmembrane region" description="Helical" evidence="1">
    <location>
        <begin position="275"/>
        <end position="296"/>
    </location>
</feature>
<organism evidence="2 3">
    <name type="scientific">Snuella sedimenti</name>
    <dbReference type="NCBI Taxonomy" id="2798802"/>
    <lineage>
        <taxon>Bacteria</taxon>
        <taxon>Pseudomonadati</taxon>
        <taxon>Bacteroidota</taxon>
        <taxon>Flavobacteriia</taxon>
        <taxon>Flavobacteriales</taxon>
        <taxon>Flavobacteriaceae</taxon>
        <taxon>Snuella</taxon>
    </lineage>
</organism>
<dbReference type="EMBL" id="JAELVQ010000002">
    <property type="protein sequence ID" value="MBJ6367039.1"/>
    <property type="molecule type" value="Genomic_DNA"/>
</dbReference>
<feature type="transmembrane region" description="Helical" evidence="1">
    <location>
        <begin position="250"/>
        <end position="269"/>
    </location>
</feature>
<keyword evidence="1" id="KW-0472">Membrane</keyword>
<feature type="transmembrane region" description="Helical" evidence="1">
    <location>
        <begin position="215"/>
        <end position="238"/>
    </location>
</feature>
<name>A0A8J7J9W0_9FLAO</name>
<evidence type="ECO:0000313" key="3">
    <source>
        <dbReference type="Proteomes" id="UP000610931"/>
    </source>
</evidence>
<gene>
    <name evidence="2" type="ORF">JF259_02950</name>
</gene>
<feature type="transmembrane region" description="Helical" evidence="1">
    <location>
        <begin position="40"/>
        <end position="61"/>
    </location>
</feature>
<feature type="transmembrane region" description="Helical" evidence="1">
    <location>
        <begin position="127"/>
        <end position="145"/>
    </location>
</feature>
<evidence type="ECO:0000313" key="2">
    <source>
        <dbReference type="EMBL" id="MBJ6367039.1"/>
    </source>
</evidence>